<evidence type="ECO:0000313" key="4">
    <source>
        <dbReference type="EMBL" id="OCL05394.1"/>
    </source>
</evidence>
<gene>
    <name evidence="4" type="ORF">AOQ84DRAFT_390885</name>
</gene>
<keyword evidence="1" id="KW-0677">Repeat</keyword>
<protein>
    <submittedName>
        <fullName evidence="4">BRCT domain-containing protein</fullName>
    </submittedName>
</protein>
<dbReference type="Pfam" id="PF00533">
    <property type="entry name" value="BRCT"/>
    <property type="match status" value="1"/>
</dbReference>
<dbReference type="AlphaFoldDB" id="A0A8E2EV25"/>
<feature type="domain" description="BRCT" evidence="3">
    <location>
        <begin position="432"/>
        <end position="520"/>
    </location>
</feature>
<dbReference type="FunFam" id="3.40.50.10190:FF:000010">
    <property type="entry name" value="DNA topoisomerase II binding protein 1"/>
    <property type="match status" value="1"/>
</dbReference>
<feature type="region of interest" description="Disordered" evidence="2">
    <location>
        <begin position="291"/>
        <end position="314"/>
    </location>
</feature>
<feature type="domain" description="BRCT" evidence="3">
    <location>
        <begin position="104"/>
        <end position="193"/>
    </location>
</feature>
<feature type="domain" description="BRCT" evidence="3">
    <location>
        <begin position="9"/>
        <end position="82"/>
    </location>
</feature>
<dbReference type="OrthoDB" id="251770at2759"/>
<evidence type="ECO:0000259" key="3">
    <source>
        <dbReference type="PROSITE" id="PS50172"/>
    </source>
</evidence>
<dbReference type="PANTHER" id="PTHR13561">
    <property type="entry name" value="DNA REPLICATION REGULATOR DPB11-RELATED"/>
    <property type="match status" value="1"/>
</dbReference>
<feature type="domain" description="BRCT" evidence="3">
    <location>
        <begin position="323"/>
        <end position="417"/>
    </location>
</feature>
<dbReference type="InterPro" id="IPR001357">
    <property type="entry name" value="BRCT_dom"/>
</dbReference>
<feature type="compositionally biased region" description="Polar residues" evidence="2">
    <location>
        <begin position="296"/>
        <end position="305"/>
    </location>
</feature>
<dbReference type="CDD" id="cd17723">
    <property type="entry name" value="BRCT_Rad4_rpt4"/>
    <property type="match status" value="1"/>
</dbReference>
<dbReference type="Gene3D" id="3.40.50.10190">
    <property type="entry name" value="BRCT domain"/>
    <property type="match status" value="4"/>
</dbReference>
<reference evidence="4 5" key="1">
    <citation type="journal article" date="2016" name="Nat. Commun.">
        <title>Ectomycorrhizal ecology is imprinted in the genome of the dominant symbiotic fungus Cenococcum geophilum.</title>
        <authorList>
            <consortium name="DOE Joint Genome Institute"/>
            <person name="Peter M."/>
            <person name="Kohler A."/>
            <person name="Ohm R.A."/>
            <person name="Kuo A."/>
            <person name="Krutzmann J."/>
            <person name="Morin E."/>
            <person name="Arend M."/>
            <person name="Barry K.W."/>
            <person name="Binder M."/>
            <person name="Choi C."/>
            <person name="Clum A."/>
            <person name="Copeland A."/>
            <person name="Grisel N."/>
            <person name="Haridas S."/>
            <person name="Kipfer T."/>
            <person name="LaButti K."/>
            <person name="Lindquist E."/>
            <person name="Lipzen A."/>
            <person name="Maire R."/>
            <person name="Meier B."/>
            <person name="Mihaltcheva S."/>
            <person name="Molinier V."/>
            <person name="Murat C."/>
            <person name="Poggeler S."/>
            <person name="Quandt C.A."/>
            <person name="Sperisen C."/>
            <person name="Tritt A."/>
            <person name="Tisserant E."/>
            <person name="Crous P.W."/>
            <person name="Henrissat B."/>
            <person name="Nehls U."/>
            <person name="Egli S."/>
            <person name="Spatafora J.W."/>
            <person name="Grigoriev I.V."/>
            <person name="Martin F.M."/>
        </authorList>
    </citation>
    <scope>NUCLEOTIDE SEQUENCE [LARGE SCALE GENOMIC DNA]</scope>
    <source>
        <strain evidence="4 5">CBS 207.34</strain>
    </source>
</reference>
<dbReference type="SMART" id="SM00292">
    <property type="entry name" value="BRCT"/>
    <property type="match status" value="4"/>
</dbReference>
<dbReference type="Proteomes" id="UP000250140">
    <property type="component" value="Unassembled WGS sequence"/>
</dbReference>
<accession>A0A8E2EV25</accession>
<feature type="compositionally biased region" description="Polar residues" evidence="2">
    <location>
        <begin position="594"/>
        <end position="607"/>
    </location>
</feature>
<dbReference type="PANTHER" id="PTHR13561:SF20">
    <property type="entry name" value="DNA TOPOISOMERASE 2-BINDING PROTEIN 1"/>
    <property type="match status" value="1"/>
</dbReference>
<dbReference type="GO" id="GO:0007095">
    <property type="term" value="P:mitotic G2 DNA damage checkpoint signaling"/>
    <property type="evidence" value="ECO:0007669"/>
    <property type="project" value="TreeGrafter"/>
</dbReference>
<dbReference type="GO" id="GO:0006270">
    <property type="term" value="P:DNA replication initiation"/>
    <property type="evidence" value="ECO:0007669"/>
    <property type="project" value="TreeGrafter"/>
</dbReference>
<dbReference type="SUPFAM" id="SSF52113">
    <property type="entry name" value="BRCT domain"/>
    <property type="match status" value="3"/>
</dbReference>
<feature type="compositionally biased region" description="Polar residues" evidence="2">
    <location>
        <begin position="634"/>
        <end position="652"/>
    </location>
</feature>
<sequence length="717" mass="78502">MLDDGDLGKAQTPLAGVVLCCTSIPPEQRTELAAVAVQMGAVHKYDLTSDVTHLIVGNIDTPKYKYVAKERPDVKVLTPQWLEAIRLSWIGGGDTDVAALEEEHRVPTFQGLRICVTGFDDLVQRQYISDTVEKHGAAYHGDLTKSVTHLMAAAPGGKKYEYARNWGVKIVALEWFQDSIERGMVLEEKCYDPIIPKEERGKGAWNRAAISTVALGKRGRVLDRVAPAIDANPKRKLRRTASTKLGSQNGSIWADITAGGPPTKNDESDDWNNQVDESFVDKSIITLDKSGLSKDSAATTEQTTEGHPAANPTDRILGLPLRRYEGIFEGRVVFVHGFDGAKSAILQEHLTSNGAAVVRTTAELEQESSDGLEHGFLIVPHDVASTELPVVPEPASKLCRVTNWWVEKCLHRKGLVDPVGEVLCRPFKRLGINGFSGMIIGSTSFAGVELLHVSKVVKLMGATYDEYLTPTTSVLVCNSKTPNKEKLNYAVERNIPAVSAEWLWESLRTGEKQPFQDYLLIKPREKRTDGAKQFFEVPTAPLSEEDSAKLRNRKQQQTSEKAQQATKQPQKDKDRHRRAPTLELIPSNEPPPTSTAHNDSTDSNDLDTPTFAFDNPASITAPLQELAPEVNSPRRPSNTSVHSASSGSTVDSTAKPIPISEPAVSEKRSRQPTPDSANLPEPPESLTTTIANLLAQKQAASAAPPAESNQRRRKRGL</sequence>
<evidence type="ECO:0000256" key="1">
    <source>
        <dbReference type="ARBA" id="ARBA00022737"/>
    </source>
</evidence>
<dbReference type="InterPro" id="IPR059215">
    <property type="entry name" value="BRCT2_TopBP1-like"/>
</dbReference>
<feature type="region of interest" description="Disordered" evidence="2">
    <location>
        <begin position="250"/>
        <end position="273"/>
    </location>
</feature>
<dbReference type="CDD" id="cd17740">
    <property type="entry name" value="BRCT_Rad4_rpt1"/>
    <property type="match status" value="1"/>
</dbReference>
<proteinExistence type="predicted"/>
<dbReference type="InterPro" id="IPR036420">
    <property type="entry name" value="BRCT_dom_sf"/>
</dbReference>
<keyword evidence="5" id="KW-1185">Reference proteome</keyword>
<dbReference type="CDD" id="cd18433">
    <property type="entry name" value="BRCT_Rad4_rpt3"/>
    <property type="match status" value="1"/>
</dbReference>
<dbReference type="CDD" id="cd17731">
    <property type="entry name" value="BRCT_TopBP1_rpt2_like"/>
    <property type="match status" value="1"/>
</dbReference>
<dbReference type="Pfam" id="PF12738">
    <property type="entry name" value="PTCB-BRCT"/>
    <property type="match status" value="2"/>
</dbReference>
<feature type="region of interest" description="Disordered" evidence="2">
    <location>
        <begin position="536"/>
        <end position="717"/>
    </location>
</feature>
<name>A0A8E2EV25_9PEZI</name>
<dbReference type="GO" id="GO:0033314">
    <property type="term" value="P:mitotic DNA replication checkpoint signaling"/>
    <property type="evidence" value="ECO:0007669"/>
    <property type="project" value="TreeGrafter"/>
</dbReference>
<evidence type="ECO:0000313" key="5">
    <source>
        <dbReference type="Proteomes" id="UP000250140"/>
    </source>
</evidence>
<organism evidence="4 5">
    <name type="scientific">Glonium stellatum</name>
    <dbReference type="NCBI Taxonomy" id="574774"/>
    <lineage>
        <taxon>Eukaryota</taxon>
        <taxon>Fungi</taxon>
        <taxon>Dikarya</taxon>
        <taxon>Ascomycota</taxon>
        <taxon>Pezizomycotina</taxon>
        <taxon>Dothideomycetes</taxon>
        <taxon>Pleosporomycetidae</taxon>
        <taxon>Gloniales</taxon>
        <taxon>Gloniaceae</taxon>
        <taxon>Glonium</taxon>
    </lineage>
</organism>
<feature type="compositionally biased region" description="Polar residues" evidence="2">
    <location>
        <begin position="555"/>
        <end position="568"/>
    </location>
</feature>
<dbReference type="PROSITE" id="PS50172">
    <property type="entry name" value="BRCT"/>
    <property type="match status" value="4"/>
</dbReference>
<feature type="compositionally biased region" description="Low complexity" evidence="2">
    <location>
        <begin position="691"/>
        <end position="708"/>
    </location>
</feature>
<dbReference type="EMBL" id="KV750298">
    <property type="protein sequence ID" value="OCL05394.1"/>
    <property type="molecule type" value="Genomic_DNA"/>
</dbReference>
<feature type="non-terminal residue" evidence="4">
    <location>
        <position position="1"/>
    </location>
</feature>
<evidence type="ECO:0000256" key="2">
    <source>
        <dbReference type="SAM" id="MobiDB-lite"/>
    </source>
</evidence>